<keyword evidence="3" id="KW-1185">Reference proteome</keyword>
<feature type="region of interest" description="Disordered" evidence="1">
    <location>
        <begin position="348"/>
        <end position="386"/>
    </location>
</feature>
<dbReference type="EMBL" id="JBBWWR010000004">
    <property type="protein sequence ID" value="KAK8968708.1"/>
    <property type="molecule type" value="Genomic_DNA"/>
</dbReference>
<evidence type="ECO:0000313" key="3">
    <source>
        <dbReference type="Proteomes" id="UP001412067"/>
    </source>
</evidence>
<comment type="caution">
    <text evidence="2">The sequence shown here is derived from an EMBL/GenBank/DDBJ whole genome shotgun (WGS) entry which is preliminary data.</text>
</comment>
<reference evidence="2 3" key="1">
    <citation type="journal article" date="2022" name="Nat. Plants">
        <title>Genomes of leafy and leafless Platanthera orchids illuminate the evolution of mycoheterotrophy.</title>
        <authorList>
            <person name="Li M.H."/>
            <person name="Liu K.W."/>
            <person name="Li Z."/>
            <person name="Lu H.C."/>
            <person name="Ye Q.L."/>
            <person name="Zhang D."/>
            <person name="Wang J.Y."/>
            <person name="Li Y.F."/>
            <person name="Zhong Z.M."/>
            <person name="Liu X."/>
            <person name="Yu X."/>
            <person name="Liu D.K."/>
            <person name="Tu X.D."/>
            <person name="Liu B."/>
            <person name="Hao Y."/>
            <person name="Liao X.Y."/>
            <person name="Jiang Y.T."/>
            <person name="Sun W.H."/>
            <person name="Chen J."/>
            <person name="Chen Y.Q."/>
            <person name="Ai Y."/>
            <person name="Zhai J.W."/>
            <person name="Wu S.S."/>
            <person name="Zhou Z."/>
            <person name="Hsiao Y.Y."/>
            <person name="Wu W.L."/>
            <person name="Chen Y.Y."/>
            <person name="Lin Y.F."/>
            <person name="Hsu J.L."/>
            <person name="Li C.Y."/>
            <person name="Wang Z.W."/>
            <person name="Zhao X."/>
            <person name="Zhong W.Y."/>
            <person name="Ma X.K."/>
            <person name="Ma L."/>
            <person name="Huang J."/>
            <person name="Chen G.Z."/>
            <person name="Huang M.Z."/>
            <person name="Huang L."/>
            <person name="Peng D.H."/>
            <person name="Luo Y.B."/>
            <person name="Zou S.Q."/>
            <person name="Chen S.P."/>
            <person name="Lan S."/>
            <person name="Tsai W.C."/>
            <person name="Van de Peer Y."/>
            <person name="Liu Z.J."/>
        </authorList>
    </citation>
    <scope>NUCLEOTIDE SEQUENCE [LARGE SCALE GENOMIC DNA]</scope>
    <source>
        <strain evidence="2">Lor288</strain>
    </source>
</reference>
<feature type="compositionally biased region" description="Gly residues" evidence="1">
    <location>
        <begin position="360"/>
        <end position="375"/>
    </location>
</feature>
<protein>
    <submittedName>
        <fullName evidence="2">Uncharacterized protein</fullName>
    </submittedName>
</protein>
<evidence type="ECO:0000256" key="1">
    <source>
        <dbReference type="SAM" id="MobiDB-lite"/>
    </source>
</evidence>
<feature type="region of interest" description="Disordered" evidence="1">
    <location>
        <begin position="42"/>
        <end position="73"/>
    </location>
</feature>
<accession>A0ABR2N0L9</accession>
<proteinExistence type="predicted"/>
<name>A0ABR2N0L9_9ASPA</name>
<sequence length="386" mass="42139">MSSLVLLPLPDALASVYSSKLIEPSHIAVQNERQVRGELGIGESGLASVGRPRQKGGEPGPWTSLKGGGSRQDTSPPTLFYLGKACEFGLILIRLWAARERDGANPENQRTLKIRSKGIISNLENRVAKDTCTPLVVHDEEPTCIKKARQANSSKPCYPRHLPSSSSSAIAPATLSSPTGSSSALTIMSRRLTEKPLLHRLQKRFYSALKPAPHSTAFAFFTTPVLGLRKRNLPRKRLLPSTITKFRPLASFFICTFIPNFGSRYTVIITSQDFGFKSILSLYECGLNLVRPPWLRSYNSSRLGVVILDFKYQQATGMIHQQNFSNSHNQKSLGEFFEWTPRTRRLASHPLSKPLPFSGKRGGVGGGGGGGGLGGAAISSREKPSL</sequence>
<evidence type="ECO:0000313" key="2">
    <source>
        <dbReference type="EMBL" id="KAK8968708.1"/>
    </source>
</evidence>
<organism evidence="2 3">
    <name type="scientific">Platanthera guangdongensis</name>
    <dbReference type="NCBI Taxonomy" id="2320717"/>
    <lineage>
        <taxon>Eukaryota</taxon>
        <taxon>Viridiplantae</taxon>
        <taxon>Streptophyta</taxon>
        <taxon>Embryophyta</taxon>
        <taxon>Tracheophyta</taxon>
        <taxon>Spermatophyta</taxon>
        <taxon>Magnoliopsida</taxon>
        <taxon>Liliopsida</taxon>
        <taxon>Asparagales</taxon>
        <taxon>Orchidaceae</taxon>
        <taxon>Orchidoideae</taxon>
        <taxon>Orchideae</taxon>
        <taxon>Orchidinae</taxon>
        <taxon>Platanthera</taxon>
    </lineage>
</organism>
<dbReference type="Proteomes" id="UP001412067">
    <property type="component" value="Unassembled WGS sequence"/>
</dbReference>
<gene>
    <name evidence="2" type="ORF">KSP40_PGU007556</name>
</gene>